<reference evidence="8" key="1">
    <citation type="journal article" date="2020" name="Stud. Mycol.">
        <title>101 Dothideomycetes genomes: a test case for predicting lifestyles and emergence of pathogens.</title>
        <authorList>
            <person name="Haridas S."/>
            <person name="Albert R."/>
            <person name="Binder M."/>
            <person name="Bloem J."/>
            <person name="Labutti K."/>
            <person name="Salamov A."/>
            <person name="Andreopoulos B."/>
            <person name="Baker S."/>
            <person name="Barry K."/>
            <person name="Bills G."/>
            <person name="Bluhm B."/>
            <person name="Cannon C."/>
            <person name="Castanera R."/>
            <person name="Culley D."/>
            <person name="Daum C."/>
            <person name="Ezra D."/>
            <person name="Gonzalez J."/>
            <person name="Henrissat B."/>
            <person name="Kuo A."/>
            <person name="Liang C."/>
            <person name="Lipzen A."/>
            <person name="Lutzoni F."/>
            <person name="Magnuson J."/>
            <person name="Mondo S."/>
            <person name="Nolan M."/>
            <person name="Ohm R."/>
            <person name="Pangilinan J."/>
            <person name="Park H.-J."/>
            <person name="Ramirez L."/>
            <person name="Alfaro M."/>
            <person name="Sun H."/>
            <person name="Tritt A."/>
            <person name="Yoshinaga Y."/>
            <person name="Zwiers L.-H."/>
            <person name="Turgeon B."/>
            <person name="Goodwin S."/>
            <person name="Spatafora J."/>
            <person name="Crous P."/>
            <person name="Grigoriev I."/>
        </authorList>
    </citation>
    <scope>NUCLEOTIDE SEQUENCE</scope>
    <source>
        <strain evidence="8">CBS 175.79</strain>
    </source>
</reference>
<keyword evidence="9" id="KW-1185">Reference proteome</keyword>
<keyword evidence="2" id="KW-0132">Cell division</keyword>
<dbReference type="GO" id="GO:0051301">
    <property type="term" value="P:cell division"/>
    <property type="evidence" value="ECO:0007669"/>
    <property type="project" value="UniProtKB-KW"/>
</dbReference>
<dbReference type="Proteomes" id="UP000799778">
    <property type="component" value="Unassembled WGS sequence"/>
</dbReference>
<feature type="domain" description="Anaphase-promoting complex subunit 4 long" evidence="7">
    <location>
        <begin position="177"/>
        <end position="373"/>
    </location>
</feature>
<name>A0A6A5XDM7_9PLEO</name>
<feature type="non-terminal residue" evidence="8">
    <location>
        <position position="681"/>
    </location>
</feature>
<evidence type="ECO:0000256" key="6">
    <source>
        <dbReference type="SAM" id="MobiDB-lite"/>
    </source>
</evidence>
<evidence type="ECO:0000256" key="2">
    <source>
        <dbReference type="ARBA" id="ARBA00022618"/>
    </source>
</evidence>
<evidence type="ECO:0000256" key="5">
    <source>
        <dbReference type="ARBA" id="ARBA00023306"/>
    </source>
</evidence>
<keyword evidence="3" id="KW-0498">Mitosis</keyword>
<dbReference type="GO" id="GO:0034399">
    <property type="term" value="C:nuclear periphery"/>
    <property type="evidence" value="ECO:0007669"/>
    <property type="project" value="TreeGrafter"/>
</dbReference>
<evidence type="ECO:0000259" key="7">
    <source>
        <dbReference type="Pfam" id="PF12896"/>
    </source>
</evidence>
<feature type="region of interest" description="Disordered" evidence="6">
    <location>
        <begin position="1"/>
        <end position="22"/>
    </location>
</feature>
<dbReference type="PANTHER" id="PTHR13260:SF0">
    <property type="entry name" value="ANAPHASE-PROMOTING COMPLEX SUBUNIT 4"/>
    <property type="match status" value="1"/>
</dbReference>
<dbReference type="GO" id="GO:0031145">
    <property type="term" value="P:anaphase-promoting complex-dependent catabolic process"/>
    <property type="evidence" value="ECO:0007669"/>
    <property type="project" value="InterPro"/>
</dbReference>
<evidence type="ECO:0000256" key="4">
    <source>
        <dbReference type="ARBA" id="ARBA00022786"/>
    </source>
</evidence>
<dbReference type="PANTHER" id="PTHR13260">
    <property type="entry name" value="ANAPHASE PROMOTING COMPLEX SUBUNIT 4 APC4"/>
    <property type="match status" value="1"/>
</dbReference>
<evidence type="ECO:0000256" key="3">
    <source>
        <dbReference type="ARBA" id="ARBA00022776"/>
    </source>
</evidence>
<dbReference type="Pfam" id="PF12896">
    <property type="entry name" value="ANAPC4"/>
    <property type="match status" value="1"/>
</dbReference>
<dbReference type="InterPro" id="IPR024790">
    <property type="entry name" value="APC4_long_dom"/>
</dbReference>
<dbReference type="InterPro" id="IPR024789">
    <property type="entry name" value="APC4"/>
</dbReference>
<feature type="compositionally biased region" description="Low complexity" evidence="6">
    <location>
        <begin position="613"/>
        <end position="624"/>
    </location>
</feature>
<dbReference type="EMBL" id="ML978075">
    <property type="protein sequence ID" value="KAF2010874.1"/>
    <property type="molecule type" value="Genomic_DNA"/>
</dbReference>
<dbReference type="GO" id="GO:0070979">
    <property type="term" value="P:protein K11-linked ubiquitination"/>
    <property type="evidence" value="ECO:0007669"/>
    <property type="project" value="TreeGrafter"/>
</dbReference>
<keyword evidence="4" id="KW-0833">Ubl conjugation pathway</keyword>
<protein>
    <recommendedName>
        <fullName evidence="1">Anaphase-promoting complex subunit 4</fullName>
    </recommendedName>
</protein>
<organism evidence="8 9">
    <name type="scientific">Aaosphaeria arxii CBS 175.79</name>
    <dbReference type="NCBI Taxonomy" id="1450172"/>
    <lineage>
        <taxon>Eukaryota</taxon>
        <taxon>Fungi</taxon>
        <taxon>Dikarya</taxon>
        <taxon>Ascomycota</taxon>
        <taxon>Pezizomycotina</taxon>
        <taxon>Dothideomycetes</taxon>
        <taxon>Pleosporomycetidae</taxon>
        <taxon>Pleosporales</taxon>
        <taxon>Pleosporales incertae sedis</taxon>
        <taxon>Aaosphaeria</taxon>
    </lineage>
</organism>
<gene>
    <name evidence="8" type="ORF">BU24DRAFT_427071</name>
</gene>
<evidence type="ECO:0000313" key="9">
    <source>
        <dbReference type="Proteomes" id="UP000799778"/>
    </source>
</evidence>
<evidence type="ECO:0000313" key="8">
    <source>
        <dbReference type="EMBL" id="KAF2010874.1"/>
    </source>
</evidence>
<dbReference type="AlphaFoldDB" id="A0A6A5XDM7"/>
<sequence length="681" mass="75128">MGVGEGEVAGTTTEHWDGVSSNGSVKDDYANLEDYLQRQPDLEALDIAPDLPDQLAMMDMEALLPKLPAIPAPPPTPFMRMGQKMESGVFGTQAQVDALLHSQHTKDVNSVDMFVRCTMSGSVHPSVYDSLETVTVGLPGAWDLASSRAVLHASHPYSCSHVLLTEVKKDAETRLAVVPLTLGFIPSAGVYLHLIASKTSQLQNLLLYVEQSLQRIRTFWKHSMDLPGKFMRNISETLEEKGQGNLVQNLFHLACTGHCPDLVREWLVDELTQAGNKRWENTVSSSLATIMQLVHESLLPALDRCSLTISRLRGLAEYHDVGWIFSAPTSSFTSLLTQLQNLRLLAHTTLHYVADERRQFQAFNKWLHFVIDLEDTEPESQSRAEMLARDAGVDTGLVLEYIEYSLSKSDTAPYLRPEAELSSAQREMGPATYEDTKKAVELLKEGASYKEEALCLEHVFRHLNAGCTQLFQQISQWQEANISMDCGVVLESSATSPEGDHVPLDMRMVYDPTSTQPDQITTYVATSSPTHPSHLQLHRLTHTSTITTLPQSLHAYSTSTLDFSPATIIDAKFADDKALLILLQLPFSTNDDSENVLISLPYALPPSSPPKSTPKSNSPPQSTPRIQHTPFPAPSYGSHLLPTGTPPPPSSRTTTVFSPADVSSLTRHVFDARFAPLKLVV</sequence>
<keyword evidence="5" id="KW-0131">Cell cycle</keyword>
<proteinExistence type="predicted"/>
<evidence type="ECO:0000256" key="1">
    <source>
        <dbReference type="ARBA" id="ARBA00016067"/>
    </source>
</evidence>
<accession>A0A6A5XDM7</accession>
<dbReference type="GO" id="GO:0005680">
    <property type="term" value="C:anaphase-promoting complex"/>
    <property type="evidence" value="ECO:0007669"/>
    <property type="project" value="InterPro"/>
</dbReference>
<dbReference type="OrthoDB" id="2110451at2759"/>
<feature type="region of interest" description="Disordered" evidence="6">
    <location>
        <begin position="606"/>
        <end position="657"/>
    </location>
</feature>
<dbReference type="GeneID" id="54286528"/>
<dbReference type="RefSeq" id="XP_033379213.1">
    <property type="nucleotide sequence ID" value="XM_033529131.1"/>
</dbReference>